<dbReference type="Gene3D" id="3.90.1310.10">
    <property type="entry name" value="Penicillin-binding protein 2a (Domain 2)"/>
    <property type="match status" value="1"/>
</dbReference>
<dbReference type="InterPro" id="IPR050515">
    <property type="entry name" value="Beta-lactam/transpept"/>
</dbReference>
<dbReference type="AlphaFoldDB" id="F9Q7E1"/>
<evidence type="ECO:0000313" key="6">
    <source>
        <dbReference type="Proteomes" id="UP000006235"/>
    </source>
</evidence>
<comment type="caution">
    <text evidence="5">The sequence shown here is derived from an EMBL/GenBank/DDBJ whole genome shotgun (WGS) entry which is preliminary data.</text>
</comment>
<dbReference type="STRING" id="1035188.HMPREF9952_0185"/>
<proteinExistence type="predicted"/>
<protein>
    <submittedName>
        <fullName evidence="5">Putative penicillin-binding protein 2</fullName>
    </submittedName>
</protein>
<keyword evidence="2" id="KW-0472">Membrane</keyword>
<dbReference type="PANTHER" id="PTHR30627">
    <property type="entry name" value="PEPTIDOGLYCAN D,D-TRANSPEPTIDASE"/>
    <property type="match status" value="1"/>
</dbReference>
<name>F9Q7E1_9PAST</name>
<evidence type="ECO:0000313" key="5">
    <source>
        <dbReference type="EMBL" id="EGV06618.1"/>
    </source>
</evidence>
<evidence type="ECO:0000259" key="4">
    <source>
        <dbReference type="Pfam" id="PF03717"/>
    </source>
</evidence>
<dbReference type="EMBL" id="AFUV01000006">
    <property type="protein sequence ID" value="EGV06618.1"/>
    <property type="molecule type" value="Genomic_DNA"/>
</dbReference>
<dbReference type="GO" id="GO:0071972">
    <property type="term" value="F:peptidoglycan L,D-transpeptidase activity"/>
    <property type="evidence" value="ECO:0007669"/>
    <property type="project" value="TreeGrafter"/>
</dbReference>
<feature type="domain" description="Penicillin-binding protein transpeptidase" evidence="3">
    <location>
        <begin position="67"/>
        <end position="169"/>
    </location>
</feature>
<dbReference type="GO" id="GO:0005886">
    <property type="term" value="C:plasma membrane"/>
    <property type="evidence" value="ECO:0007669"/>
    <property type="project" value="TreeGrafter"/>
</dbReference>
<sequence length="175" mass="19408">MGKLGIERYYEDQLHGFTGFEEVEINSRGKVIRKLREQPSVAGKSIHLTIDLALQRYITDLLAGQKGAVVVLDPQDSSVLAMVSTPSYDNNLFVDGISGDDYRRLLNDPDRPLYSRATQGVYPPASTVKPFIAVAALTEGIVTPSTTIYDPGYWTLPGSTKRFRDWKKQVTALSI</sequence>
<feature type="domain" description="Penicillin-binding protein dimerisation" evidence="4">
    <location>
        <begin position="1"/>
        <end position="35"/>
    </location>
</feature>
<dbReference type="Proteomes" id="UP000006235">
    <property type="component" value="Unassembled WGS sequence"/>
</dbReference>
<dbReference type="InterPro" id="IPR005311">
    <property type="entry name" value="PBP_dimer"/>
</dbReference>
<gene>
    <name evidence="5" type="ORF">HMPREF9952_0185</name>
</gene>
<comment type="subcellular location">
    <subcellularLocation>
        <location evidence="1">Membrane</location>
    </subcellularLocation>
</comment>
<dbReference type="GO" id="GO:0071555">
    <property type="term" value="P:cell wall organization"/>
    <property type="evidence" value="ECO:0007669"/>
    <property type="project" value="TreeGrafter"/>
</dbReference>
<dbReference type="SUPFAM" id="SSF56601">
    <property type="entry name" value="beta-lactamase/transpeptidase-like"/>
    <property type="match status" value="1"/>
</dbReference>
<dbReference type="Gene3D" id="3.40.710.10">
    <property type="entry name" value="DD-peptidase/beta-lactamase superfamily"/>
    <property type="match status" value="1"/>
</dbReference>
<dbReference type="PANTHER" id="PTHR30627:SF2">
    <property type="entry name" value="PEPTIDOGLYCAN D,D-TRANSPEPTIDASE MRDA"/>
    <property type="match status" value="1"/>
</dbReference>
<evidence type="ECO:0000256" key="2">
    <source>
        <dbReference type="ARBA" id="ARBA00023136"/>
    </source>
</evidence>
<dbReference type="InterPro" id="IPR012338">
    <property type="entry name" value="Beta-lactam/transpept-like"/>
</dbReference>
<dbReference type="Pfam" id="PF03717">
    <property type="entry name" value="PBP_dimer"/>
    <property type="match status" value="1"/>
</dbReference>
<evidence type="ECO:0000259" key="3">
    <source>
        <dbReference type="Pfam" id="PF00905"/>
    </source>
</evidence>
<dbReference type="InterPro" id="IPR001460">
    <property type="entry name" value="PCN-bd_Tpept"/>
</dbReference>
<reference evidence="5 6" key="1">
    <citation type="submission" date="2011-07" db="EMBL/GenBank/DDBJ databases">
        <authorList>
            <person name="Harkins D.M."/>
            <person name="Madupu R."/>
            <person name="Durkin A.S."/>
            <person name="Torralba M."/>
            <person name="Methe B."/>
            <person name="Sutton G.G."/>
            <person name="Nelson K.E."/>
        </authorList>
    </citation>
    <scope>NUCLEOTIDE SEQUENCE [LARGE SCALE GENOMIC DNA]</scope>
    <source>
        <strain evidence="5 6">HK 85</strain>
    </source>
</reference>
<accession>F9Q7E1</accession>
<evidence type="ECO:0000256" key="1">
    <source>
        <dbReference type="ARBA" id="ARBA00004370"/>
    </source>
</evidence>
<organism evidence="5 6">
    <name type="scientific">Haemophilus pittmaniae HK 85</name>
    <dbReference type="NCBI Taxonomy" id="1035188"/>
    <lineage>
        <taxon>Bacteria</taxon>
        <taxon>Pseudomonadati</taxon>
        <taxon>Pseudomonadota</taxon>
        <taxon>Gammaproteobacteria</taxon>
        <taxon>Pasteurellales</taxon>
        <taxon>Pasteurellaceae</taxon>
        <taxon>Haemophilus</taxon>
    </lineage>
</organism>
<dbReference type="Pfam" id="PF00905">
    <property type="entry name" value="Transpeptidase"/>
    <property type="match status" value="1"/>
</dbReference>
<dbReference type="GO" id="GO:0008658">
    <property type="term" value="F:penicillin binding"/>
    <property type="evidence" value="ECO:0007669"/>
    <property type="project" value="InterPro"/>
</dbReference>